<organism evidence="1 2">
    <name type="scientific">Aspergillus carbonarius (strain ITEM 5010)</name>
    <dbReference type="NCBI Taxonomy" id="602072"/>
    <lineage>
        <taxon>Eukaryota</taxon>
        <taxon>Fungi</taxon>
        <taxon>Dikarya</taxon>
        <taxon>Ascomycota</taxon>
        <taxon>Pezizomycotina</taxon>
        <taxon>Eurotiomycetes</taxon>
        <taxon>Eurotiomycetidae</taxon>
        <taxon>Eurotiales</taxon>
        <taxon>Aspergillaceae</taxon>
        <taxon>Aspergillus</taxon>
        <taxon>Aspergillus subgen. Circumdati</taxon>
    </lineage>
</organism>
<reference evidence="2" key="1">
    <citation type="journal article" date="2017" name="Genome Biol.">
        <title>Comparative genomics reveals high biological diversity and specific adaptations in the industrially and medically important fungal genus Aspergillus.</title>
        <authorList>
            <person name="de Vries R.P."/>
            <person name="Riley R."/>
            <person name="Wiebenga A."/>
            <person name="Aguilar-Osorio G."/>
            <person name="Amillis S."/>
            <person name="Uchima C.A."/>
            <person name="Anderluh G."/>
            <person name="Asadollahi M."/>
            <person name="Askin M."/>
            <person name="Barry K."/>
            <person name="Battaglia E."/>
            <person name="Bayram O."/>
            <person name="Benocci T."/>
            <person name="Braus-Stromeyer S.A."/>
            <person name="Caldana C."/>
            <person name="Canovas D."/>
            <person name="Cerqueira G.C."/>
            <person name="Chen F."/>
            <person name="Chen W."/>
            <person name="Choi C."/>
            <person name="Clum A."/>
            <person name="Dos Santos R.A."/>
            <person name="Damasio A.R."/>
            <person name="Diallinas G."/>
            <person name="Emri T."/>
            <person name="Fekete E."/>
            <person name="Flipphi M."/>
            <person name="Freyberg S."/>
            <person name="Gallo A."/>
            <person name="Gournas C."/>
            <person name="Habgood R."/>
            <person name="Hainaut M."/>
            <person name="Harispe M.L."/>
            <person name="Henrissat B."/>
            <person name="Hilden K.S."/>
            <person name="Hope R."/>
            <person name="Hossain A."/>
            <person name="Karabika E."/>
            <person name="Karaffa L."/>
            <person name="Karanyi Z."/>
            <person name="Krasevec N."/>
            <person name="Kuo A."/>
            <person name="Kusch H."/>
            <person name="LaButti K."/>
            <person name="Lagendijk E.L."/>
            <person name="Lapidus A."/>
            <person name="Levasseur A."/>
            <person name="Lindquist E."/>
            <person name="Lipzen A."/>
            <person name="Logrieco A.F."/>
            <person name="MacCabe A."/>
            <person name="Maekelae M.R."/>
            <person name="Malavazi I."/>
            <person name="Melin P."/>
            <person name="Meyer V."/>
            <person name="Mielnichuk N."/>
            <person name="Miskei M."/>
            <person name="Molnar A.P."/>
            <person name="Mule G."/>
            <person name="Ngan C.Y."/>
            <person name="Orejas M."/>
            <person name="Orosz E."/>
            <person name="Ouedraogo J.P."/>
            <person name="Overkamp K.M."/>
            <person name="Park H.-S."/>
            <person name="Perrone G."/>
            <person name="Piumi F."/>
            <person name="Punt P.J."/>
            <person name="Ram A.F."/>
            <person name="Ramon A."/>
            <person name="Rauscher S."/>
            <person name="Record E."/>
            <person name="Riano-Pachon D.M."/>
            <person name="Robert V."/>
            <person name="Roehrig J."/>
            <person name="Ruller R."/>
            <person name="Salamov A."/>
            <person name="Salih N.S."/>
            <person name="Samson R.A."/>
            <person name="Sandor E."/>
            <person name="Sanguinetti M."/>
            <person name="Schuetze T."/>
            <person name="Sepcic K."/>
            <person name="Shelest E."/>
            <person name="Sherlock G."/>
            <person name="Sophianopoulou V."/>
            <person name="Squina F.M."/>
            <person name="Sun H."/>
            <person name="Susca A."/>
            <person name="Todd R.B."/>
            <person name="Tsang A."/>
            <person name="Unkles S.E."/>
            <person name="van de Wiele N."/>
            <person name="van Rossen-Uffink D."/>
            <person name="Oliveira J.V."/>
            <person name="Vesth T.C."/>
            <person name="Visser J."/>
            <person name="Yu J.-H."/>
            <person name="Zhou M."/>
            <person name="Andersen M.R."/>
            <person name="Archer D.B."/>
            <person name="Baker S.E."/>
            <person name="Benoit I."/>
            <person name="Brakhage A.A."/>
            <person name="Braus G.H."/>
            <person name="Fischer R."/>
            <person name="Frisvad J.C."/>
            <person name="Goldman G.H."/>
            <person name="Houbraken J."/>
            <person name="Oakley B."/>
            <person name="Pocsi I."/>
            <person name="Scazzocchio C."/>
            <person name="Seiboth B."/>
            <person name="vanKuyk P.A."/>
            <person name="Wortman J."/>
            <person name="Dyer P.S."/>
            <person name="Grigoriev I.V."/>
        </authorList>
    </citation>
    <scope>NUCLEOTIDE SEQUENCE [LARGE SCALE GENOMIC DNA]</scope>
    <source>
        <strain evidence="2">ITEM 5010</strain>
    </source>
</reference>
<name>A0A1R3RG56_ASPC5</name>
<dbReference type="EMBL" id="KV907504">
    <property type="protein sequence ID" value="OOF93458.1"/>
    <property type="molecule type" value="Genomic_DNA"/>
</dbReference>
<dbReference type="VEuPathDB" id="FungiDB:ASPCADRAFT_508597"/>
<keyword evidence="2" id="KW-1185">Reference proteome</keyword>
<gene>
    <name evidence="1" type="ORF">ASPCADRAFT_508597</name>
</gene>
<protein>
    <submittedName>
        <fullName evidence="1">Uncharacterized protein</fullName>
    </submittedName>
</protein>
<sequence>MYVCHRQTSQRRSGEDAAKLGAAKYLPTVSHEMVAVDDCSVKVVGKYGVVRGSTDSLLRASELCCLECIPTFLSARSVTKTRESVVPSRAPTSICHPRAGSPSFFKDSGITRVEPVSLPCLWGCSSSYLGTRLKLDRSLPGNERPE</sequence>
<evidence type="ECO:0000313" key="2">
    <source>
        <dbReference type="Proteomes" id="UP000188318"/>
    </source>
</evidence>
<accession>A0A1R3RG56</accession>
<dbReference type="AlphaFoldDB" id="A0A1R3RG56"/>
<dbReference type="Proteomes" id="UP000188318">
    <property type="component" value="Unassembled WGS sequence"/>
</dbReference>
<proteinExistence type="predicted"/>
<evidence type="ECO:0000313" key="1">
    <source>
        <dbReference type="EMBL" id="OOF93458.1"/>
    </source>
</evidence>